<dbReference type="Proteomes" id="UP001202134">
    <property type="component" value="Unassembled WGS sequence"/>
</dbReference>
<sequence length="97" mass="11211">MSILGNDELKEQQKLKSLELAINREKVKVDKKLTRQKILLGAFLIETLEKNQVQGLKEYTAKRLPEYLTRETDRKLLKGLVENLGGTMPSDEKKEQQ</sequence>
<organism evidence="1 2">
    <name type="scientific">Shewanella electrodiphila</name>
    <dbReference type="NCBI Taxonomy" id="934143"/>
    <lineage>
        <taxon>Bacteria</taxon>
        <taxon>Pseudomonadati</taxon>
        <taxon>Pseudomonadota</taxon>
        <taxon>Gammaproteobacteria</taxon>
        <taxon>Alteromonadales</taxon>
        <taxon>Shewanellaceae</taxon>
        <taxon>Shewanella</taxon>
    </lineage>
</organism>
<proteinExistence type="predicted"/>
<keyword evidence="2" id="KW-1185">Reference proteome</keyword>
<reference evidence="1 2" key="1">
    <citation type="submission" date="2022-01" db="EMBL/GenBank/DDBJ databases">
        <title>Whole genome-based taxonomy of the Shewanellaceae.</title>
        <authorList>
            <person name="Martin-Rodriguez A.J."/>
        </authorList>
    </citation>
    <scope>NUCLEOTIDE SEQUENCE [LARGE SCALE GENOMIC DNA]</scope>
    <source>
        <strain evidence="1 2">DSM 24955</strain>
    </source>
</reference>
<accession>A0ABT0KVW3</accession>
<dbReference type="RefSeq" id="WP_248957106.1">
    <property type="nucleotide sequence ID" value="NZ_JAKIKU010000027.1"/>
</dbReference>
<evidence type="ECO:0000313" key="2">
    <source>
        <dbReference type="Proteomes" id="UP001202134"/>
    </source>
</evidence>
<comment type="caution">
    <text evidence="1">The sequence shown here is derived from an EMBL/GenBank/DDBJ whole genome shotgun (WGS) entry which is preliminary data.</text>
</comment>
<dbReference type="EMBL" id="JAKIKU010000027">
    <property type="protein sequence ID" value="MCL1047967.1"/>
    <property type="molecule type" value="Genomic_DNA"/>
</dbReference>
<evidence type="ECO:0000313" key="1">
    <source>
        <dbReference type="EMBL" id="MCL1047967.1"/>
    </source>
</evidence>
<gene>
    <name evidence="1" type="ORF">L2737_21950</name>
</gene>
<name>A0ABT0KVW3_9GAMM</name>
<protein>
    <recommendedName>
        <fullName evidence="3">MobC</fullName>
    </recommendedName>
</protein>
<evidence type="ECO:0008006" key="3">
    <source>
        <dbReference type="Google" id="ProtNLM"/>
    </source>
</evidence>